<reference evidence="7" key="1">
    <citation type="submission" date="2022-05" db="EMBL/GenBank/DDBJ databases">
        <title>Complete genome sequence of toluene-degrading Gulosibacter sediminis strain ACHW.36C.</title>
        <authorList>
            <person name="Wai A.C."/>
            <person name="Lai G.K."/>
            <person name="Griffin S.D."/>
            <person name="Leung F.C."/>
        </authorList>
    </citation>
    <scope>NUCLEOTIDE SEQUENCE [LARGE SCALE GENOMIC DNA]</scope>
    <source>
        <strain evidence="7">ACHW.36C</strain>
    </source>
</reference>
<dbReference type="InterPro" id="IPR028202">
    <property type="entry name" value="Reductase_C"/>
</dbReference>
<dbReference type="InterPro" id="IPR023753">
    <property type="entry name" value="FAD/NAD-binding_dom"/>
</dbReference>
<dbReference type="PRINTS" id="PR00368">
    <property type="entry name" value="FADPNR"/>
</dbReference>
<feature type="domain" description="FAD/NAD(P)-binding" evidence="5">
    <location>
        <begin position="1"/>
        <end position="293"/>
    </location>
</feature>
<dbReference type="PANTHER" id="PTHR43557">
    <property type="entry name" value="APOPTOSIS-INDUCING FACTOR 1"/>
    <property type="match status" value="1"/>
</dbReference>
<sequence length="401" mass="42081">MRVVIVGAGHAGVQAAETLRDEGFDGEIVLLDRDARLPYQRPPLSKDGLASGDEPLPLRGAVFYERLGIELRLGAELRGIDPGARVIELADAQGERSHITYDELVLAVGARARRLRCGDAQASRVHVLRTADDAEILRDRLADAERVVVVGSGFIGLEFAAVAATKGKRVTLLSRGSRVLGRSASATTADWLTAHLRAAGVEFVFGVEALADERDLADWPADLTVVGIGVDDCPVFADAAGAAGLATDRGVIVDASLRTSLPGIWAIGDIARFPDARGEFQRIESVQNATEQGRHVARAIVHGASDYDEVPWFWSIQAGAKLQIAGLADGADAEVVLGDPAAGKFSVLRFAGERLVCVESVNKPADHVAARKLLASAGAASVTPAAAAEPGFTLKSALVPA</sequence>
<evidence type="ECO:0000256" key="1">
    <source>
        <dbReference type="ARBA" id="ARBA00001974"/>
    </source>
</evidence>
<feature type="domain" description="Reductase C-terminal" evidence="6">
    <location>
        <begin position="312"/>
        <end position="397"/>
    </location>
</feature>
<dbReference type="Pfam" id="PF07992">
    <property type="entry name" value="Pyr_redox_2"/>
    <property type="match status" value="1"/>
</dbReference>
<dbReference type="PRINTS" id="PR00411">
    <property type="entry name" value="PNDRDTASEI"/>
</dbReference>
<dbReference type="PANTHER" id="PTHR43557:SF2">
    <property type="entry name" value="RIESKE DOMAIN-CONTAINING PROTEIN-RELATED"/>
    <property type="match status" value="1"/>
</dbReference>
<evidence type="ECO:0000256" key="3">
    <source>
        <dbReference type="ARBA" id="ARBA00022827"/>
    </source>
</evidence>
<comment type="cofactor">
    <cofactor evidence="1">
        <name>FAD</name>
        <dbReference type="ChEBI" id="CHEBI:57692"/>
    </cofactor>
</comment>
<dbReference type="InterPro" id="IPR050446">
    <property type="entry name" value="FAD-oxidoreductase/Apoptosis"/>
</dbReference>
<keyword evidence="2" id="KW-0285">Flavoprotein</keyword>
<dbReference type="SUPFAM" id="SSF51905">
    <property type="entry name" value="FAD/NAD(P)-binding domain"/>
    <property type="match status" value="2"/>
</dbReference>
<dbReference type="Gene3D" id="3.30.390.30">
    <property type="match status" value="1"/>
</dbReference>
<evidence type="ECO:0000313" key="7">
    <source>
        <dbReference type="EMBL" id="UQN15228.1"/>
    </source>
</evidence>
<dbReference type="InterPro" id="IPR016156">
    <property type="entry name" value="FAD/NAD-linked_Rdtase_dimer_sf"/>
</dbReference>
<dbReference type="InterPro" id="IPR036188">
    <property type="entry name" value="FAD/NAD-bd_sf"/>
</dbReference>
<gene>
    <name evidence="7" type="ORF">M3M28_01785</name>
</gene>
<dbReference type="EMBL" id="CP097160">
    <property type="protein sequence ID" value="UQN15228.1"/>
    <property type="molecule type" value="Genomic_DNA"/>
</dbReference>
<evidence type="ECO:0000259" key="6">
    <source>
        <dbReference type="Pfam" id="PF14759"/>
    </source>
</evidence>
<accession>A0ABY4MXR6</accession>
<name>A0ABY4MXR6_9MICO</name>
<evidence type="ECO:0000259" key="5">
    <source>
        <dbReference type="Pfam" id="PF07992"/>
    </source>
</evidence>
<dbReference type="Pfam" id="PF14759">
    <property type="entry name" value="Reductase_C"/>
    <property type="match status" value="1"/>
</dbReference>
<evidence type="ECO:0000256" key="2">
    <source>
        <dbReference type="ARBA" id="ARBA00022630"/>
    </source>
</evidence>
<protein>
    <submittedName>
        <fullName evidence="7">FAD-dependent oxidoreductase</fullName>
    </submittedName>
</protein>
<organism evidence="7">
    <name type="scientific">Gulosibacter sediminis</name>
    <dbReference type="NCBI Taxonomy" id="1729695"/>
    <lineage>
        <taxon>Bacteria</taxon>
        <taxon>Bacillati</taxon>
        <taxon>Actinomycetota</taxon>
        <taxon>Actinomycetes</taxon>
        <taxon>Micrococcales</taxon>
        <taxon>Microbacteriaceae</taxon>
        <taxon>Gulosibacter</taxon>
    </lineage>
</organism>
<dbReference type="SUPFAM" id="SSF55424">
    <property type="entry name" value="FAD/NAD-linked reductases, dimerisation (C-terminal) domain"/>
    <property type="match status" value="1"/>
</dbReference>
<evidence type="ECO:0000256" key="4">
    <source>
        <dbReference type="ARBA" id="ARBA00023002"/>
    </source>
</evidence>
<dbReference type="Gene3D" id="3.50.50.60">
    <property type="entry name" value="FAD/NAD(P)-binding domain"/>
    <property type="match status" value="2"/>
</dbReference>
<proteinExistence type="predicted"/>
<keyword evidence="4" id="KW-0560">Oxidoreductase</keyword>
<keyword evidence="3" id="KW-0274">FAD</keyword>